<evidence type="ECO:0000313" key="5">
    <source>
        <dbReference type="Proteomes" id="UP001497514"/>
    </source>
</evidence>
<reference evidence="4 5" key="1">
    <citation type="submission" date="2024-05" db="EMBL/GenBank/DDBJ databases">
        <authorList>
            <person name="Duchaud E."/>
        </authorList>
    </citation>
    <scope>NUCLEOTIDE SEQUENCE [LARGE SCALE GENOMIC DNA]</scope>
    <source>
        <strain evidence="4">Ena-SAMPLE-TAB-13-05-2024-13:56:06:370-140309</strain>
    </source>
</reference>
<dbReference type="InterPro" id="IPR037053">
    <property type="entry name" value="Phage_tail_collar_dom_sf"/>
</dbReference>
<dbReference type="RefSeq" id="WP_101902380.1">
    <property type="nucleotide sequence ID" value="NZ_OZ038524.1"/>
</dbReference>
<organism evidence="4 5">
    <name type="scientific">Tenacibaculum dicentrarchi</name>
    <dbReference type="NCBI Taxonomy" id="669041"/>
    <lineage>
        <taxon>Bacteria</taxon>
        <taxon>Pseudomonadati</taxon>
        <taxon>Bacteroidota</taxon>
        <taxon>Flavobacteriia</taxon>
        <taxon>Flavobacteriales</taxon>
        <taxon>Flavobacteriaceae</taxon>
        <taxon>Tenacibaculum</taxon>
    </lineage>
</organism>
<feature type="compositionally biased region" description="Polar residues" evidence="1">
    <location>
        <begin position="243"/>
        <end position="272"/>
    </location>
</feature>
<evidence type="ECO:0000259" key="3">
    <source>
        <dbReference type="Pfam" id="PF07484"/>
    </source>
</evidence>
<evidence type="ECO:0000313" key="4">
    <source>
        <dbReference type="EMBL" id="CAL2083895.1"/>
    </source>
</evidence>
<keyword evidence="2" id="KW-0732">Signal</keyword>
<dbReference type="Gene3D" id="3.90.1340.10">
    <property type="entry name" value="Phage tail collar domain"/>
    <property type="match status" value="1"/>
</dbReference>
<name>A0ABP1ENP7_9FLAO</name>
<dbReference type="Proteomes" id="UP001497514">
    <property type="component" value="Chromosome"/>
</dbReference>
<dbReference type="Pfam" id="PF07484">
    <property type="entry name" value="Collar"/>
    <property type="match status" value="1"/>
</dbReference>
<feature type="region of interest" description="Disordered" evidence="1">
    <location>
        <begin position="177"/>
        <end position="279"/>
    </location>
</feature>
<feature type="signal peptide" evidence="2">
    <location>
        <begin position="1"/>
        <end position="20"/>
    </location>
</feature>
<sequence length="287" mass="31133">MSIKKFTSSILMLISVLSFSQGITVQGIARDPNNNARQNQPITILAELNYLNPISGANVVTYNETITIITDEFGVFSTVLKVPNSIQSILTAHEHYLKISEGSMIISNELLRYVPYAYSAYNGVPSGSIMPYIGVSAPKGWMLCDGRSIPTTDETAILRDLLGASVTPNLNGMFLRGTGTSPVNKQDGPTLMNTQADQNKSHKHGKGNLKTTADGNHSHTLKIRKHFRSFDGADGSDQPYQDEGSSSDNLRTNNSGNHSHNITGETSNTGGNESRPVNFGVNYIIKL</sequence>
<accession>A0ABP1ENP7</accession>
<evidence type="ECO:0000256" key="1">
    <source>
        <dbReference type="SAM" id="MobiDB-lite"/>
    </source>
</evidence>
<feature type="chain" id="PRO_5045116226" evidence="2">
    <location>
        <begin position="21"/>
        <end position="287"/>
    </location>
</feature>
<gene>
    <name evidence="4" type="ORF">TD3509T_1618</name>
</gene>
<evidence type="ECO:0000256" key="2">
    <source>
        <dbReference type="SAM" id="SignalP"/>
    </source>
</evidence>
<dbReference type="InterPro" id="IPR011083">
    <property type="entry name" value="Phage_tail_collar_dom"/>
</dbReference>
<feature type="domain" description="Phage tail collar" evidence="3">
    <location>
        <begin position="127"/>
        <end position="163"/>
    </location>
</feature>
<protein>
    <submittedName>
        <fullName evidence="4">Phage Tail Collar Domain protein</fullName>
    </submittedName>
</protein>
<keyword evidence="5" id="KW-1185">Reference proteome</keyword>
<dbReference type="EMBL" id="OZ038524">
    <property type="protein sequence ID" value="CAL2083895.1"/>
    <property type="molecule type" value="Genomic_DNA"/>
</dbReference>
<dbReference type="SUPFAM" id="SSF88874">
    <property type="entry name" value="Receptor-binding domain of short tail fibre protein gp12"/>
    <property type="match status" value="1"/>
</dbReference>
<proteinExistence type="predicted"/>